<dbReference type="Gene3D" id="2.40.480.10">
    <property type="entry name" value="Allene oxide cyclase-like"/>
    <property type="match status" value="1"/>
</dbReference>
<dbReference type="EMBL" id="LVLJ01001907">
    <property type="protein sequence ID" value="OAE27412.1"/>
    <property type="molecule type" value="Genomic_DNA"/>
</dbReference>
<comment type="subcellular location">
    <subcellularLocation>
        <location evidence="4">Secreted</location>
        <location evidence="4">Extracellular space</location>
        <location evidence="4">Apoplast</location>
    </subcellularLocation>
</comment>
<comment type="caution">
    <text evidence="7">The sequence shown here is derived from an EMBL/GenBank/DDBJ whole genome shotgun (WGS) entry which is preliminary data.</text>
</comment>
<evidence type="ECO:0000313" key="8">
    <source>
        <dbReference type="Proteomes" id="UP000077202"/>
    </source>
</evidence>
<name>A0A176W4F6_MARPO</name>
<sequence>MGWLDLKNETDENNKDTDIDHGDKAPVSHHSLFELLTDSSNMERSHGTSTMAVFFGALIILSSGCCSSASALKLKAVNFTYYLHDDFVLPDVSAVKVTGPNLTLGSPATFGEITVFDSVLKETISNDSAQIGHSSGQVTALKESVEKFITFVQDITILGYSGTISCSARFNFSAPNWEVGVNSGTGSFRGASGYLTASVAVPDPAGYILKYEANLILPQQ</sequence>
<dbReference type="GO" id="GO:0048046">
    <property type="term" value="C:apoplast"/>
    <property type="evidence" value="ECO:0007669"/>
    <property type="project" value="UniProtKB-SubCell"/>
</dbReference>
<feature type="region of interest" description="Disordered" evidence="5">
    <location>
        <begin position="1"/>
        <end position="25"/>
    </location>
</feature>
<keyword evidence="8" id="KW-1185">Reference proteome</keyword>
<evidence type="ECO:0000256" key="3">
    <source>
        <dbReference type="ARBA" id="ARBA00022525"/>
    </source>
</evidence>
<proteinExistence type="inferred from homology"/>
<dbReference type="GO" id="GO:0009699">
    <property type="term" value="P:phenylpropanoid biosynthetic process"/>
    <property type="evidence" value="ECO:0007669"/>
    <property type="project" value="UniProtKB-ARBA"/>
</dbReference>
<evidence type="ECO:0000256" key="4">
    <source>
        <dbReference type="RuleBase" id="RU363099"/>
    </source>
</evidence>
<gene>
    <name evidence="7" type="ORF">AXG93_2015s1410</name>
</gene>
<evidence type="ECO:0000256" key="1">
    <source>
        <dbReference type="ARBA" id="ARBA00010746"/>
    </source>
</evidence>
<keyword evidence="3 4" id="KW-0964">Secreted</keyword>
<protein>
    <recommendedName>
        <fullName evidence="4">Dirigent protein</fullName>
    </recommendedName>
</protein>
<evidence type="ECO:0000256" key="2">
    <source>
        <dbReference type="ARBA" id="ARBA00011738"/>
    </source>
</evidence>
<dbReference type="InterPro" id="IPR044859">
    <property type="entry name" value="Allene_oxi_cyc_Dirigent"/>
</dbReference>
<keyword evidence="6" id="KW-1133">Transmembrane helix</keyword>
<feature type="transmembrane region" description="Helical" evidence="6">
    <location>
        <begin position="51"/>
        <end position="72"/>
    </location>
</feature>
<evidence type="ECO:0000313" key="7">
    <source>
        <dbReference type="EMBL" id="OAE27412.1"/>
    </source>
</evidence>
<comment type="subunit">
    <text evidence="2 4">Homodimer.</text>
</comment>
<dbReference type="InterPro" id="IPR004265">
    <property type="entry name" value="Dirigent"/>
</dbReference>
<dbReference type="Pfam" id="PF03018">
    <property type="entry name" value="Dirigent"/>
    <property type="match status" value="1"/>
</dbReference>
<reference evidence="7" key="1">
    <citation type="submission" date="2016-03" db="EMBL/GenBank/DDBJ databases">
        <title>Mechanisms controlling the formation of the plant cell surface in tip-growing cells are functionally conserved among land plants.</title>
        <authorList>
            <person name="Honkanen S."/>
            <person name="Jones V.A."/>
            <person name="Morieri G."/>
            <person name="Champion C."/>
            <person name="Hetherington A.J."/>
            <person name="Kelly S."/>
            <person name="Saint-Marcoux D."/>
            <person name="Proust H."/>
            <person name="Prescott H."/>
            <person name="Dolan L."/>
        </authorList>
    </citation>
    <scope>NUCLEOTIDE SEQUENCE [LARGE SCALE GENOMIC DNA]</scope>
    <source>
        <tissue evidence="7">Whole gametophyte</tissue>
    </source>
</reference>
<comment type="similarity">
    <text evidence="1 4">Belongs to the plant dirigent protein family.</text>
</comment>
<dbReference type="PANTHER" id="PTHR21495">
    <property type="entry name" value="NUCLEOPORIN-RELATED"/>
    <property type="match status" value="1"/>
</dbReference>
<evidence type="ECO:0000256" key="6">
    <source>
        <dbReference type="SAM" id="Phobius"/>
    </source>
</evidence>
<dbReference type="AlphaFoldDB" id="A0A176W4F6"/>
<evidence type="ECO:0000256" key="5">
    <source>
        <dbReference type="SAM" id="MobiDB-lite"/>
    </source>
</evidence>
<keyword evidence="4" id="KW-0052">Apoplast</keyword>
<dbReference type="Proteomes" id="UP000077202">
    <property type="component" value="Unassembled WGS sequence"/>
</dbReference>
<organism evidence="7 8">
    <name type="scientific">Marchantia polymorpha subsp. ruderalis</name>
    <dbReference type="NCBI Taxonomy" id="1480154"/>
    <lineage>
        <taxon>Eukaryota</taxon>
        <taxon>Viridiplantae</taxon>
        <taxon>Streptophyta</taxon>
        <taxon>Embryophyta</taxon>
        <taxon>Marchantiophyta</taxon>
        <taxon>Marchantiopsida</taxon>
        <taxon>Marchantiidae</taxon>
        <taxon>Marchantiales</taxon>
        <taxon>Marchantiaceae</taxon>
        <taxon>Marchantia</taxon>
    </lineage>
</organism>
<keyword evidence="6" id="KW-0812">Transmembrane</keyword>
<accession>A0A176W4F6</accession>
<comment type="function">
    <text evidence="4">Dirigent proteins impart stereoselectivity on the phenoxy radical-coupling reaction, yielding optically active lignans from two molecules of coniferyl alcohol in the biosynthesis of lignans, flavonolignans, and alkaloids and thus plays a central role in plant secondary metabolism.</text>
</comment>
<keyword evidence="6" id="KW-0472">Membrane</keyword>